<evidence type="ECO:0000256" key="5">
    <source>
        <dbReference type="ARBA" id="ARBA00023136"/>
    </source>
</evidence>
<feature type="transmembrane region" description="Helical" evidence="6">
    <location>
        <begin position="347"/>
        <end position="368"/>
    </location>
</feature>
<keyword evidence="5 6" id="KW-0472">Membrane</keyword>
<feature type="domain" description="TMC" evidence="8">
    <location>
        <begin position="499"/>
        <end position="609"/>
    </location>
</feature>
<feature type="transmembrane region" description="Helical" evidence="6">
    <location>
        <begin position="571"/>
        <end position="593"/>
    </location>
</feature>
<feature type="transmembrane region" description="Helical" evidence="6">
    <location>
        <begin position="480"/>
        <end position="499"/>
    </location>
</feature>
<keyword evidence="10" id="KW-1185">Reference proteome</keyword>
<dbReference type="EMBL" id="JWIN03000019">
    <property type="protein sequence ID" value="KAB1262572.1"/>
    <property type="molecule type" value="Genomic_DNA"/>
</dbReference>
<evidence type="ECO:0000256" key="4">
    <source>
        <dbReference type="ARBA" id="ARBA00022989"/>
    </source>
</evidence>
<dbReference type="STRING" id="9838.ENSCDRP00005015908"/>
<dbReference type="PANTHER" id="PTHR23302:SF17">
    <property type="entry name" value="TRANSMEMBRANE CHANNEL-LIKE PROTEIN 2"/>
    <property type="match status" value="1"/>
</dbReference>
<evidence type="ECO:0000313" key="9">
    <source>
        <dbReference type="EMBL" id="KAB1262572.1"/>
    </source>
</evidence>
<name>A0A5N4CUP6_CAMDR</name>
<evidence type="ECO:0000259" key="8">
    <source>
        <dbReference type="Pfam" id="PF07810"/>
    </source>
</evidence>
<feature type="region of interest" description="Disordered" evidence="7">
    <location>
        <begin position="720"/>
        <end position="826"/>
    </location>
</feature>
<accession>A0A5N4CUP6</accession>
<proteinExistence type="inferred from homology"/>
<organism evidence="9 10">
    <name type="scientific">Camelus dromedarius</name>
    <name type="common">Dromedary</name>
    <name type="synonym">Arabian camel</name>
    <dbReference type="NCBI Taxonomy" id="9838"/>
    <lineage>
        <taxon>Eukaryota</taxon>
        <taxon>Metazoa</taxon>
        <taxon>Chordata</taxon>
        <taxon>Craniata</taxon>
        <taxon>Vertebrata</taxon>
        <taxon>Euteleostomi</taxon>
        <taxon>Mammalia</taxon>
        <taxon>Eutheria</taxon>
        <taxon>Laurasiatheria</taxon>
        <taxon>Artiodactyla</taxon>
        <taxon>Tylopoda</taxon>
        <taxon>Camelidae</taxon>
        <taxon>Camelus</taxon>
    </lineage>
</organism>
<feature type="transmembrane region" description="Helical" evidence="6">
    <location>
        <begin position="306"/>
        <end position="327"/>
    </location>
</feature>
<dbReference type="GO" id="GO:0005245">
    <property type="term" value="F:voltage-gated calcium channel activity"/>
    <property type="evidence" value="ECO:0007669"/>
    <property type="project" value="TreeGrafter"/>
</dbReference>
<evidence type="ECO:0000313" key="10">
    <source>
        <dbReference type="Proteomes" id="UP000299084"/>
    </source>
</evidence>
<dbReference type="InterPro" id="IPR012496">
    <property type="entry name" value="TMC_dom"/>
</dbReference>
<evidence type="ECO:0000256" key="3">
    <source>
        <dbReference type="ARBA" id="ARBA00022692"/>
    </source>
</evidence>
<feature type="transmembrane region" description="Helical" evidence="6">
    <location>
        <begin position="511"/>
        <end position="531"/>
    </location>
</feature>
<comment type="similarity">
    <text evidence="2 6">Belongs to the TMC family.</text>
</comment>
<dbReference type="GO" id="GO:0060005">
    <property type="term" value="P:vestibular reflex"/>
    <property type="evidence" value="ECO:0007669"/>
    <property type="project" value="TreeGrafter"/>
</dbReference>
<feature type="transmembrane region" description="Helical" evidence="6">
    <location>
        <begin position="671"/>
        <end position="695"/>
    </location>
</feature>
<feature type="transmembrane region" description="Helical" evidence="6">
    <location>
        <begin position="214"/>
        <end position="232"/>
    </location>
</feature>
<comment type="caution">
    <text evidence="9">The sequence shown here is derived from an EMBL/GenBank/DDBJ whole genome shotgun (WGS) entry which is preliminary data.</text>
</comment>
<dbReference type="PANTHER" id="PTHR23302">
    <property type="entry name" value="TRANSMEMBRANE CHANNEL-RELATED"/>
    <property type="match status" value="1"/>
</dbReference>
<comment type="subcellular location">
    <subcellularLocation>
        <location evidence="1 6">Membrane</location>
        <topology evidence="1 6">Multi-pass membrane protein</topology>
    </subcellularLocation>
</comment>
<dbReference type="Pfam" id="PF07810">
    <property type="entry name" value="TMC"/>
    <property type="match status" value="1"/>
</dbReference>
<evidence type="ECO:0000256" key="1">
    <source>
        <dbReference type="ARBA" id="ARBA00004141"/>
    </source>
</evidence>
<dbReference type="InterPro" id="IPR038900">
    <property type="entry name" value="TMC"/>
</dbReference>
<sequence>MWKQLKKHRSSSSASSASCGESLSEEELARILEQVEDKKKLIATMRSKPWPMARKLAELREAQEFVEKYEGALGKGKGKRLYACRMLMAKKWAKFKRDFDNFKTQCIPWEMKIKDIESHFGSSVASYFIFLRWMYGVNLVLFGLIFGLVIIPEVLMGMPYGSIPRKTVPRAEEEKAMDFSVLWDFEGYIKYSALFYGYYNNQRTIGWLRYRLPMAYFMVGVSVFGYSLMIVIRSMASNTQGSTSEGENDNFTFSFKMFTSWDYLIGNSETADSKYASITTSFKESIVDEQESNKEENVHLTRFLRVLANFLIICCLCGSGYLIYFVVKRSQEFSKMQNISWYERNEVEIVMSLLGMFCPPLFETIAALENYHPRIGLKWQLGRIFALFLGNLYTFLLALMDDVHLKVKTTNFPPIPSAHHISFLKYNTFLVYNVHELKKFWKVDRPSCSFGSDVPASRKSVVAPLSDVDVHSPQRKFPTVPIALFCSCLFICYLADCELSKEFMRLTVSDMLVTYITILLGDFLRACFVRFMNYCWCWDLEAGFPSYAEFDISGNVLGLIFNQGMIWMGSFYAPGLVGINVLRLLTSMYFQCWAVMSSNVPHERVFKASRSNNFYMGLLLLVLFLSLLPVAYTIMSLPPSFDCGPFSGKNRMYDVIQETIENDFPTFLGKIFAFLANPGLIIPAILLMFLAIYYLNSVSKSLSRSNAQLRKKIQALREIEKSHKSVKGRATARDSEETANGNSKNSTQLQLPKEGTMRHSASQSQTLDQKAQGPEASSSAGKAVPPASQHLPISRSPGARTGSGQARPQAHPWRSASGKSAQRPRH</sequence>
<evidence type="ECO:0000256" key="6">
    <source>
        <dbReference type="RuleBase" id="RU310713"/>
    </source>
</evidence>
<reference evidence="9 10" key="1">
    <citation type="journal article" date="2019" name="Mol. Ecol. Resour.">
        <title>Improving Illumina assemblies with Hi-C and long reads: an example with the North African dromedary.</title>
        <authorList>
            <person name="Elbers J.P."/>
            <person name="Rogers M.F."/>
            <person name="Perelman P.L."/>
            <person name="Proskuryakova A.A."/>
            <person name="Serdyukova N.A."/>
            <person name="Johnson W.E."/>
            <person name="Horin P."/>
            <person name="Corander J."/>
            <person name="Murphy D."/>
            <person name="Burger P.A."/>
        </authorList>
    </citation>
    <scope>NUCLEOTIDE SEQUENCE [LARGE SCALE GENOMIC DNA]</scope>
    <source>
        <strain evidence="9">Drom800</strain>
        <tissue evidence="9">Blood</tissue>
    </source>
</reference>
<dbReference type="GO" id="GO:0005886">
    <property type="term" value="C:plasma membrane"/>
    <property type="evidence" value="ECO:0007669"/>
    <property type="project" value="InterPro"/>
</dbReference>
<gene>
    <name evidence="9" type="ORF">Cadr_000021368</name>
</gene>
<evidence type="ECO:0000256" key="2">
    <source>
        <dbReference type="ARBA" id="ARBA00006510"/>
    </source>
</evidence>
<keyword evidence="4 6" id="KW-1133">Transmembrane helix</keyword>
<dbReference type="AlphaFoldDB" id="A0A5N4CUP6"/>
<feature type="compositionally biased region" description="Polar residues" evidence="7">
    <location>
        <begin position="738"/>
        <end position="750"/>
    </location>
</feature>
<dbReference type="GO" id="GO:0008381">
    <property type="term" value="F:mechanosensitive monoatomic ion channel activity"/>
    <property type="evidence" value="ECO:0007669"/>
    <property type="project" value="TreeGrafter"/>
</dbReference>
<feature type="transmembrane region" description="Helical" evidence="6">
    <location>
        <begin position="380"/>
        <end position="400"/>
    </location>
</feature>
<evidence type="ECO:0000256" key="7">
    <source>
        <dbReference type="SAM" id="MobiDB-lite"/>
    </source>
</evidence>
<feature type="transmembrane region" description="Helical" evidence="6">
    <location>
        <begin position="614"/>
        <end position="635"/>
    </location>
</feature>
<dbReference type="GO" id="GO:0050910">
    <property type="term" value="P:detection of mechanical stimulus involved in sensory perception of sound"/>
    <property type="evidence" value="ECO:0007669"/>
    <property type="project" value="TreeGrafter"/>
</dbReference>
<keyword evidence="3 6" id="KW-0812">Transmembrane</keyword>
<dbReference type="Proteomes" id="UP000299084">
    <property type="component" value="Unassembled WGS sequence"/>
</dbReference>
<feature type="transmembrane region" description="Helical" evidence="6">
    <location>
        <begin position="133"/>
        <end position="151"/>
    </location>
</feature>
<feature type="compositionally biased region" description="Polar residues" evidence="7">
    <location>
        <begin position="759"/>
        <end position="780"/>
    </location>
</feature>
<protein>
    <recommendedName>
        <fullName evidence="6">Transmembrane channel-like protein</fullName>
    </recommendedName>
</protein>